<keyword evidence="3" id="KW-1185">Reference proteome</keyword>
<name>A0A6A5Z3V9_9PLEO</name>
<reference evidence="2" key="1">
    <citation type="journal article" date="2020" name="Stud. Mycol.">
        <title>101 Dothideomycetes genomes: a test case for predicting lifestyles and emergence of pathogens.</title>
        <authorList>
            <person name="Haridas S."/>
            <person name="Albert R."/>
            <person name="Binder M."/>
            <person name="Bloem J."/>
            <person name="Labutti K."/>
            <person name="Salamov A."/>
            <person name="Andreopoulos B."/>
            <person name="Baker S."/>
            <person name="Barry K."/>
            <person name="Bills G."/>
            <person name="Bluhm B."/>
            <person name="Cannon C."/>
            <person name="Castanera R."/>
            <person name="Culley D."/>
            <person name="Daum C."/>
            <person name="Ezra D."/>
            <person name="Gonzalez J."/>
            <person name="Henrissat B."/>
            <person name="Kuo A."/>
            <person name="Liang C."/>
            <person name="Lipzen A."/>
            <person name="Lutzoni F."/>
            <person name="Magnuson J."/>
            <person name="Mondo S."/>
            <person name="Nolan M."/>
            <person name="Ohm R."/>
            <person name="Pangilinan J."/>
            <person name="Park H.-J."/>
            <person name="Ramirez L."/>
            <person name="Alfaro M."/>
            <person name="Sun H."/>
            <person name="Tritt A."/>
            <person name="Yoshinaga Y."/>
            <person name="Zwiers L.-H."/>
            <person name="Turgeon B."/>
            <person name="Goodwin S."/>
            <person name="Spatafora J."/>
            <person name="Crous P."/>
            <person name="Grigoriev I."/>
        </authorList>
    </citation>
    <scope>NUCLEOTIDE SEQUENCE</scope>
    <source>
        <strain evidence="2">CBS 627.86</strain>
    </source>
</reference>
<evidence type="ECO:0000313" key="2">
    <source>
        <dbReference type="EMBL" id="KAF2114159.1"/>
    </source>
</evidence>
<dbReference type="Proteomes" id="UP000799770">
    <property type="component" value="Unassembled WGS sequence"/>
</dbReference>
<sequence>MAQHANIPNTLGDAYLHSREQPPPDDQRILHEAQNSVAKWLSTLPSHLSEMDSVDSLPQPTIAHYHGWLDNLSWHATRYLLELDEMESGYRHIGLNYHGIPEQTRRAANLMVQRRLREVFESDLPREQQVFFTSWYRVLEVIKSAIAAVQKSEGVQNGNTLHRMHKDVEAALVRCAGSLKEIKRMLISLEGIVAEVTSLPSYRVPSSIASDEQVDLRYKWSSEGTVFRRWIWTFPEVQNAPGQGSMGRTEEIAGMMLEKAIAKWEVWR</sequence>
<organism evidence="2 3">
    <name type="scientific">Lophiotrema nucula</name>
    <dbReference type="NCBI Taxonomy" id="690887"/>
    <lineage>
        <taxon>Eukaryota</taxon>
        <taxon>Fungi</taxon>
        <taxon>Dikarya</taxon>
        <taxon>Ascomycota</taxon>
        <taxon>Pezizomycotina</taxon>
        <taxon>Dothideomycetes</taxon>
        <taxon>Pleosporomycetidae</taxon>
        <taxon>Pleosporales</taxon>
        <taxon>Lophiotremataceae</taxon>
        <taxon>Lophiotrema</taxon>
    </lineage>
</organism>
<proteinExistence type="predicted"/>
<gene>
    <name evidence="2" type="ORF">BDV96DRAFT_600882</name>
</gene>
<dbReference type="EMBL" id="ML977326">
    <property type="protein sequence ID" value="KAF2114159.1"/>
    <property type="molecule type" value="Genomic_DNA"/>
</dbReference>
<evidence type="ECO:0000313" key="3">
    <source>
        <dbReference type="Proteomes" id="UP000799770"/>
    </source>
</evidence>
<accession>A0A6A5Z3V9</accession>
<dbReference type="OrthoDB" id="3799366at2759"/>
<feature type="compositionally biased region" description="Basic and acidic residues" evidence="1">
    <location>
        <begin position="16"/>
        <end position="26"/>
    </location>
</feature>
<dbReference type="AlphaFoldDB" id="A0A6A5Z3V9"/>
<feature type="region of interest" description="Disordered" evidence="1">
    <location>
        <begin position="1"/>
        <end position="26"/>
    </location>
</feature>
<protein>
    <submittedName>
        <fullName evidence="2">Uncharacterized protein</fullName>
    </submittedName>
</protein>
<evidence type="ECO:0000256" key="1">
    <source>
        <dbReference type="SAM" id="MobiDB-lite"/>
    </source>
</evidence>